<feature type="domain" description="Aspartate/ornithine carbamoyltransferase Asp/Orn-binding" evidence="8">
    <location>
        <begin position="147"/>
        <end position="292"/>
    </location>
</feature>
<dbReference type="EC" id="2.1.3.2" evidence="7"/>
<dbReference type="InterPro" id="IPR006132">
    <property type="entry name" value="Asp/Orn_carbamoyltranf_P-bd"/>
</dbReference>
<feature type="binding site" evidence="7">
    <location>
        <position position="258"/>
    </location>
    <ligand>
        <name>carbamoyl phosphate</name>
        <dbReference type="ChEBI" id="CHEBI:58228"/>
    </ligand>
</feature>
<dbReference type="Pfam" id="PF02729">
    <property type="entry name" value="OTCace_N"/>
    <property type="match status" value="1"/>
</dbReference>
<dbReference type="AlphaFoldDB" id="A0A2T9X6K6"/>
<feature type="binding site" evidence="7">
    <location>
        <position position="99"/>
    </location>
    <ligand>
        <name>carbamoyl phosphate</name>
        <dbReference type="ChEBI" id="CHEBI:58228"/>
    </ligand>
</feature>
<comment type="function">
    <text evidence="5 7">Catalyzes the condensation of carbamoyl phosphate and aspartate to form carbamoyl aspartate and inorganic phosphate, the committed step in the de novo pyrimidine nucleotide biosynthesis pathway.</text>
</comment>
<feature type="binding site" evidence="7">
    <location>
        <position position="50"/>
    </location>
    <ligand>
        <name>carbamoyl phosphate</name>
        <dbReference type="ChEBI" id="CHEBI:58228"/>
    </ligand>
</feature>
<evidence type="ECO:0000256" key="1">
    <source>
        <dbReference type="ARBA" id="ARBA00004852"/>
    </source>
</evidence>
<name>A0A2T9X6K6_9CREN</name>
<dbReference type="GO" id="GO:0006520">
    <property type="term" value="P:amino acid metabolic process"/>
    <property type="evidence" value="ECO:0007669"/>
    <property type="project" value="InterPro"/>
</dbReference>
<dbReference type="GO" id="GO:0044205">
    <property type="term" value="P:'de novo' UMP biosynthetic process"/>
    <property type="evidence" value="ECO:0007669"/>
    <property type="project" value="UniProtKB-UniRule"/>
</dbReference>
<organism evidence="10 11">
    <name type="scientific">Acidianus hospitalis</name>
    <dbReference type="NCBI Taxonomy" id="563177"/>
    <lineage>
        <taxon>Archaea</taxon>
        <taxon>Thermoproteota</taxon>
        <taxon>Thermoprotei</taxon>
        <taxon>Sulfolobales</taxon>
        <taxon>Sulfolobaceae</taxon>
        <taxon>Acidianus</taxon>
    </lineage>
</organism>
<evidence type="ECO:0000256" key="2">
    <source>
        <dbReference type="ARBA" id="ARBA00008896"/>
    </source>
</evidence>
<dbReference type="PANTHER" id="PTHR45753">
    <property type="entry name" value="ORNITHINE CARBAMOYLTRANSFERASE, MITOCHONDRIAL"/>
    <property type="match status" value="1"/>
</dbReference>
<dbReference type="GO" id="GO:0006207">
    <property type="term" value="P:'de novo' pyrimidine nucleobase biosynthetic process"/>
    <property type="evidence" value="ECO:0007669"/>
    <property type="project" value="InterPro"/>
</dbReference>
<evidence type="ECO:0000313" key="11">
    <source>
        <dbReference type="Proteomes" id="UP000245638"/>
    </source>
</evidence>
<dbReference type="Pfam" id="PF00185">
    <property type="entry name" value="OTCace"/>
    <property type="match status" value="1"/>
</dbReference>
<gene>
    <name evidence="7" type="primary">pyrB</name>
    <name evidence="10" type="ORF">DDW13_04680</name>
</gene>
<evidence type="ECO:0000259" key="9">
    <source>
        <dbReference type="Pfam" id="PF02729"/>
    </source>
</evidence>
<evidence type="ECO:0000313" key="10">
    <source>
        <dbReference type="EMBL" id="PVU75675.1"/>
    </source>
</evidence>
<dbReference type="InterPro" id="IPR002082">
    <property type="entry name" value="Asp_carbamoyltransf"/>
</dbReference>
<accession>A0A2T9X6K6</accession>
<feature type="binding site" evidence="7">
    <location>
        <position position="219"/>
    </location>
    <ligand>
        <name>L-aspartate</name>
        <dbReference type="ChEBI" id="CHEBI:29991"/>
    </ligand>
</feature>
<dbReference type="Proteomes" id="UP000245638">
    <property type="component" value="Unassembled WGS sequence"/>
</dbReference>
<protein>
    <recommendedName>
        <fullName evidence="7">Aspartate carbamoyltransferase</fullName>
        <ecNumber evidence="7">2.1.3.2</ecNumber>
    </recommendedName>
    <alternativeName>
        <fullName evidence="7">Aspartate transcarbamylase</fullName>
        <shortName evidence="7">ATCase</shortName>
    </alternativeName>
</protein>
<dbReference type="NCBIfam" id="NF002032">
    <property type="entry name" value="PRK00856.1"/>
    <property type="match status" value="1"/>
</dbReference>
<dbReference type="HAMAP" id="MF_00001">
    <property type="entry name" value="Asp_carb_tr"/>
    <property type="match status" value="1"/>
</dbReference>
<dbReference type="GO" id="GO:0004070">
    <property type="term" value="F:aspartate carbamoyltransferase activity"/>
    <property type="evidence" value="ECO:0007669"/>
    <property type="project" value="UniProtKB-UniRule"/>
</dbReference>
<dbReference type="PANTHER" id="PTHR45753:SF6">
    <property type="entry name" value="ASPARTATE CARBAMOYLTRANSFERASE"/>
    <property type="match status" value="1"/>
</dbReference>
<evidence type="ECO:0000256" key="3">
    <source>
        <dbReference type="ARBA" id="ARBA00022679"/>
    </source>
</evidence>
<sequence length="299" mass="34243">MRDIISSLDFSKEDFLTIFSLADEIEKGKRLKLQEEKVVATAFFEPSTRTHLSFTTAALRLGAKTIGFSSTEGISEAKGENFADTIRMLENYSDCIIIRHKFDGAAKFASEISNKPIINAGDGKHEHPTQTLIDIYTVYKSFGSPDNLTYGILGDLKYARTVNSLLRGLTRFKPRFVYLISPEPLKARKEILSELNYPYKEIDSPSEVISEIDVLYVTRIQKERFPDEMEYEKVKESYTVDENLVNQMKKDSIILHPLPRVNEIDRRIDSKPQAKYFYQASLGVPIRMSLLYKILSGEW</sequence>
<keyword evidence="3 7" id="KW-0808">Transferase</keyword>
<evidence type="ECO:0000259" key="8">
    <source>
        <dbReference type="Pfam" id="PF00185"/>
    </source>
</evidence>
<reference evidence="10 11" key="1">
    <citation type="journal article" date="2015" name="Appl. Environ. Microbiol.">
        <title>Nanoarchaeota, Their Sulfolobales Host, and Nanoarchaeota Virus Distribution across Yellowstone National Park Hot Springs.</title>
        <authorList>
            <person name="Munson-McGee J.H."/>
            <person name="Field E.K."/>
            <person name="Bateson M."/>
            <person name="Rooney C."/>
            <person name="Stepanauskas R."/>
            <person name="Young M.J."/>
        </authorList>
    </citation>
    <scope>NUCLEOTIDE SEQUENCE [LARGE SCALE GENOMIC DNA]</scope>
    <source>
        <strain evidence="10">SCGC AC-742_N10</strain>
    </source>
</reference>
<dbReference type="FunFam" id="3.40.50.1370:FF:000002">
    <property type="entry name" value="Aspartate carbamoyltransferase 2"/>
    <property type="match status" value="1"/>
</dbReference>
<comment type="similarity">
    <text evidence="2 7">Belongs to the aspartate/ornithine carbamoyltransferase superfamily. ATCase family.</text>
</comment>
<evidence type="ECO:0000256" key="4">
    <source>
        <dbReference type="ARBA" id="ARBA00022975"/>
    </source>
</evidence>
<dbReference type="GO" id="GO:0016597">
    <property type="term" value="F:amino acid binding"/>
    <property type="evidence" value="ECO:0007669"/>
    <property type="project" value="InterPro"/>
</dbReference>
<dbReference type="InterPro" id="IPR006130">
    <property type="entry name" value="Asp/Orn_carbamoylTrfase"/>
</dbReference>
<dbReference type="EMBL" id="QEFD01000134">
    <property type="protein sequence ID" value="PVU75675.1"/>
    <property type="molecule type" value="Genomic_DNA"/>
</dbReference>
<keyword evidence="4 7" id="KW-0665">Pyrimidine biosynthesis</keyword>
<dbReference type="SUPFAM" id="SSF53671">
    <property type="entry name" value="Aspartate/ornithine carbamoyltransferase"/>
    <property type="match status" value="1"/>
</dbReference>
<dbReference type="PRINTS" id="PR00101">
    <property type="entry name" value="ATCASE"/>
</dbReference>
<dbReference type="NCBIfam" id="TIGR00670">
    <property type="entry name" value="asp_carb_tr"/>
    <property type="match status" value="1"/>
</dbReference>
<comment type="pathway">
    <text evidence="1 7">Pyrimidine metabolism; UMP biosynthesis via de novo pathway; (S)-dihydroorotate from bicarbonate: step 2/3.</text>
</comment>
<feature type="binding site" evidence="7">
    <location>
        <position position="259"/>
    </location>
    <ligand>
        <name>carbamoyl phosphate</name>
        <dbReference type="ChEBI" id="CHEBI:58228"/>
    </ligand>
</feature>
<feature type="binding site" evidence="7">
    <location>
        <position position="49"/>
    </location>
    <ligand>
        <name>carbamoyl phosphate</name>
        <dbReference type="ChEBI" id="CHEBI:58228"/>
    </ligand>
</feature>
<evidence type="ECO:0000256" key="5">
    <source>
        <dbReference type="ARBA" id="ARBA00043884"/>
    </source>
</evidence>
<feature type="binding site" evidence="7">
    <location>
        <position position="160"/>
    </location>
    <ligand>
        <name>L-aspartate</name>
        <dbReference type="ChEBI" id="CHEBI:29991"/>
    </ligand>
</feature>
<feature type="binding site" evidence="7">
    <location>
        <position position="127"/>
    </location>
    <ligand>
        <name>carbamoyl phosphate</name>
        <dbReference type="ChEBI" id="CHEBI:58228"/>
    </ligand>
</feature>
<feature type="binding site" evidence="7">
    <location>
        <position position="130"/>
    </location>
    <ligand>
        <name>carbamoyl phosphate</name>
        <dbReference type="ChEBI" id="CHEBI:58228"/>
    </ligand>
</feature>
<feature type="binding site" evidence="7">
    <location>
        <position position="78"/>
    </location>
    <ligand>
        <name>L-aspartate</name>
        <dbReference type="ChEBI" id="CHEBI:29991"/>
    </ligand>
</feature>
<feature type="domain" description="Aspartate/ornithine carbamoyltransferase carbamoyl-P binding" evidence="9">
    <location>
        <begin position="2"/>
        <end position="139"/>
    </location>
</feature>
<proteinExistence type="inferred from homology"/>
<comment type="catalytic activity">
    <reaction evidence="6 7">
        <text>carbamoyl phosphate + L-aspartate = N-carbamoyl-L-aspartate + phosphate + H(+)</text>
        <dbReference type="Rhea" id="RHEA:20013"/>
        <dbReference type="ChEBI" id="CHEBI:15378"/>
        <dbReference type="ChEBI" id="CHEBI:29991"/>
        <dbReference type="ChEBI" id="CHEBI:32814"/>
        <dbReference type="ChEBI" id="CHEBI:43474"/>
        <dbReference type="ChEBI" id="CHEBI:58228"/>
        <dbReference type="EC" id="2.1.3.2"/>
    </reaction>
</comment>
<dbReference type="InterPro" id="IPR006131">
    <property type="entry name" value="Asp_carbamoyltransf_Asp/Orn-bd"/>
</dbReference>
<comment type="caution">
    <text evidence="10">The sequence shown here is derived from an EMBL/GenBank/DDBJ whole genome shotgun (WGS) entry which is preliminary data.</text>
</comment>
<dbReference type="InterPro" id="IPR036901">
    <property type="entry name" value="Asp/Orn_carbamoylTrfase_sf"/>
</dbReference>
<evidence type="ECO:0000256" key="7">
    <source>
        <dbReference type="HAMAP-Rule" id="MF_00001"/>
    </source>
</evidence>
<dbReference type="UniPathway" id="UPA00070">
    <property type="reaction ID" value="UER00116"/>
</dbReference>
<comment type="subunit">
    <text evidence="7">Heterooligomer of catalytic and regulatory chains.</text>
</comment>
<dbReference type="PRINTS" id="PR00100">
    <property type="entry name" value="AOTCASE"/>
</dbReference>
<evidence type="ECO:0000256" key="6">
    <source>
        <dbReference type="ARBA" id="ARBA00048859"/>
    </source>
</evidence>
<dbReference type="PROSITE" id="PS00097">
    <property type="entry name" value="CARBAMOYLTRANSFERASE"/>
    <property type="match status" value="1"/>
</dbReference>
<dbReference type="Gene3D" id="3.40.50.1370">
    <property type="entry name" value="Aspartate/ornithine carbamoyltransferase"/>
    <property type="match status" value="2"/>
</dbReference>